<sequence>MLMLDILPIELIKQVEINKFVSSLDKAPAFELLEWEKFSDIIDFTPDLLVKFINDVFLIQFIDKTVPEDVIFMLSVLSLSFKKKYERKYKGYVIILFFTKGELRREQMNLIRLAEHSFDMKGEIDIRDLEEIEDGDIANYMEHKVWYEYMAYFKRAKEKGWL</sequence>
<proteinExistence type="predicted"/>
<keyword evidence="2" id="KW-1185">Reference proteome</keyword>
<protein>
    <recommendedName>
        <fullName evidence="3">DUF5071 domain-containing protein</fullName>
    </recommendedName>
</protein>
<dbReference type="RefSeq" id="WP_283400677.1">
    <property type="nucleotide sequence ID" value="NZ_FXUB01000003.1"/>
</dbReference>
<accession>A0ABY1NNC3</accession>
<comment type="caution">
    <text evidence="1">The sequence shown here is derived from an EMBL/GenBank/DDBJ whole genome shotgun (WGS) entry which is preliminary data.</text>
</comment>
<dbReference type="EMBL" id="FXUB01000003">
    <property type="protein sequence ID" value="SMP13983.1"/>
    <property type="molecule type" value="Genomic_DNA"/>
</dbReference>
<evidence type="ECO:0000313" key="1">
    <source>
        <dbReference type="EMBL" id="SMP13983.1"/>
    </source>
</evidence>
<organism evidence="1 2">
    <name type="scientific">Desulfurobacterium pacificum</name>
    <dbReference type="NCBI Taxonomy" id="240166"/>
    <lineage>
        <taxon>Bacteria</taxon>
        <taxon>Pseudomonadati</taxon>
        <taxon>Aquificota</taxon>
        <taxon>Aquificia</taxon>
        <taxon>Desulfurobacteriales</taxon>
        <taxon>Desulfurobacteriaceae</taxon>
        <taxon>Desulfurobacterium</taxon>
    </lineage>
</organism>
<dbReference type="Proteomes" id="UP001157911">
    <property type="component" value="Unassembled WGS sequence"/>
</dbReference>
<name>A0ABY1NNC3_9BACT</name>
<gene>
    <name evidence="1" type="ORF">SAMN06265339_1218</name>
</gene>
<evidence type="ECO:0000313" key="2">
    <source>
        <dbReference type="Proteomes" id="UP001157911"/>
    </source>
</evidence>
<evidence type="ECO:0008006" key="3">
    <source>
        <dbReference type="Google" id="ProtNLM"/>
    </source>
</evidence>
<reference evidence="1 2" key="1">
    <citation type="submission" date="2017-05" db="EMBL/GenBank/DDBJ databases">
        <authorList>
            <person name="Varghese N."/>
            <person name="Submissions S."/>
        </authorList>
    </citation>
    <scope>NUCLEOTIDE SEQUENCE [LARGE SCALE GENOMIC DNA]</scope>
    <source>
        <strain evidence="1 2">DSM 15522</strain>
    </source>
</reference>